<gene>
    <name evidence="2" type="ORF">C2857_005203</name>
</gene>
<name>A0A7U3Q2F0_EPIFF</name>
<evidence type="ECO:0000313" key="2">
    <source>
        <dbReference type="EMBL" id="QPH19906.1"/>
    </source>
</evidence>
<evidence type="ECO:0000313" key="3">
    <source>
        <dbReference type="Proteomes" id="UP000594364"/>
    </source>
</evidence>
<protein>
    <submittedName>
        <fullName evidence="2">Uncharacterized protein</fullName>
    </submittedName>
</protein>
<dbReference type="Proteomes" id="UP000594364">
    <property type="component" value="Chromosome 6"/>
</dbReference>
<organism evidence="2 3">
    <name type="scientific">Epichloe festucae (strain Fl1)</name>
    <dbReference type="NCBI Taxonomy" id="877507"/>
    <lineage>
        <taxon>Eukaryota</taxon>
        <taxon>Fungi</taxon>
        <taxon>Dikarya</taxon>
        <taxon>Ascomycota</taxon>
        <taxon>Pezizomycotina</taxon>
        <taxon>Sordariomycetes</taxon>
        <taxon>Hypocreomycetidae</taxon>
        <taxon>Hypocreales</taxon>
        <taxon>Clavicipitaceae</taxon>
        <taxon>Epichloe</taxon>
    </lineage>
</organism>
<evidence type="ECO:0000256" key="1">
    <source>
        <dbReference type="SAM" id="MobiDB-lite"/>
    </source>
</evidence>
<feature type="compositionally biased region" description="Basic residues" evidence="1">
    <location>
        <begin position="15"/>
        <end position="25"/>
    </location>
</feature>
<keyword evidence="3" id="KW-1185">Reference proteome</keyword>
<dbReference type="EMBL" id="CP031390">
    <property type="protein sequence ID" value="QPH19906.1"/>
    <property type="molecule type" value="Genomic_DNA"/>
</dbReference>
<proteinExistence type="predicted"/>
<sequence>MPESGPSPTWPWHGRGAKQAHHPVNHRQLPSLLEEQLKQSSDDEFQALSEAEDGVIMIDFERAELIKRPRQYRSQLKAKNNQQPSEERDMM</sequence>
<feature type="compositionally biased region" description="Polar residues" evidence="1">
    <location>
        <begin position="72"/>
        <end position="84"/>
    </location>
</feature>
<reference evidence="2 3" key="1">
    <citation type="journal article" date="2018" name="PLoS Genet.">
        <title>Repeat elements organise 3D genome structure and mediate transcription in the filamentous fungus Epichloe festucae.</title>
        <authorList>
            <person name="Winter D.J."/>
            <person name="Ganley A.R.D."/>
            <person name="Young C.A."/>
            <person name="Liachko I."/>
            <person name="Schardl C.L."/>
            <person name="Dupont P.Y."/>
            <person name="Berry D."/>
            <person name="Ram A."/>
            <person name="Scott B."/>
            <person name="Cox M.P."/>
        </authorList>
    </citation>
    <scope>NUCLEOTIDE SEQUENCE [LARGE SCALE GENOMIC DNA]</scope>
    <source>
        <strain evidence="2 3">Fl1</strain>
    </source>
</reference>
<accession>A0A7U3Q2F0</accession>
<feature type="region of interest" description="Disordered" evidence="1">
    <location>
        <begin position="70"/>
        <end position="91"/>
    </location>
</feature>
<dbReference type="AlphaFoldDB" id="A0A7U3Q2F0"/>
<feature type="region of interest" description="Disordered" evidence="1">
    <location>
        <begin position="1"/>
        <end position="27"/>
    </location>
</feature>